<keyword evidence="1" id="KW-0812">Transmembrane</keyword>
<proteinExistence type="predicted"/>
<dbReference type="EMBL" id="KQ234829">
    <property type="protein sequence ID" value="KMZ85848.1"/>
    <property type="molecule type" value="Genomic_DNA"/>
</dbReference>
<reference evidence="2 3" key="1">
    <citation type="submission" date="2011-08" db="EMBL/GenBank/DDBJ databases">
        <title>The Genome Sequence of Plasmodium vivax Brazil I.</title>
        <authorList>
            <consortium name="The Broad Institute Genome Sequencing Platform"/>
            <consortium name="The Broad Institute Genome Sequencing Center for Infectious Disease"/>
            <person name="Neafsey D."/>
            <person name="Carlton J."/>
            <person name="Barnwell J."/>
            <person name="Collins W."/>
            <person name="Escalante A."/>
            <person name="Mullikin J."/>
            <person name="Saul A."/>
            <person name="Guigo R."/>
            <person name="Camara F."/>
            <person name="Young S.K."/>
            <person name="Zeng Q."/>
            <person name="Gargeya S."/>
            <person name="Fitzgerald M."/>
            <person name="Haas B."/>
            <person name="Abouelleil A."/>
            <person name="Alvarado L."/>
            <person name="Arachchi H.M."/>
            <person name="Berlin A."/>
            <person name="Brown A."/>
            <person name="Chapman S.B."/>
            <person name="Chen Z."/>
            <person name="Dunbar C."/>
            <person name="Freedman E."/>
            <person name="Gearin G."/>
            <person name="Gellesch M."/>
            <person name="Goldberg J."/>
            <person name="Griggs A."/>
            <person name="Gujja S."/>
            <person name="Heiman D."/>
            <person name="Howarth C."/>
            <person name="Larson L."/>
            <person name="Lui A."/>
            <person name="MacDonald P.J.P."/>
            <person name="Montmayeur A."/>
            <person name="Murphy C."/>
            <person name="Neiman D."/>
            <person name="Pearson M."/>
            <person name="Priest M."/>
            <person name="Roberts A."/>
            <person name="Saif S."/>
            <person name="Shea T."/>
            <person name="Shenoy N."/>
            <person name="Sisk P."/>
            <person name="Stolte C."/>
            <person name="Sykes S."/>
            <person name="Wortman J."/>
            <person name="Nusbaum C."/>
            <person name="Birren B."/>
        </authorList>
    </citation>
    <scope>NUCLEOTIDE SEQUENCE [LARGE SCALE GENOMIC DNA]</scope>
    <source>
        <strain evidence="2 3">Brazil I</strain>
    </source>
</reference>
<accession>A0A0J9VGT3</accession>
<dbReference type="Proteomes" id="UP000053327">
    <property type="component" value="Unassembled WGS sequence"/>
</dbReference>
<name>A0A0J9VGT3_PLAV1</name>
<dbReference type="AlphaFoldDB" id="A0A0J9VGT3"/>
<keyword evidence="1" id="KW-0472">Membrane</keyword>
<gene>
    <name evidence="2" type="ORF">PVBG_01358</name>
</gene>
<protein>
    <submittedName>
        <fullName evidence="2">Uncharacterized protein</fullName>
    </submittedName>
</protein>
<sequence length="132" mass="15605">MTKKLLKKKTNNKYVYRFIIFVLVPFFGLLIPLLFNKYGPFYNYCVSDCKQHGNAGNNYDHKDTEFVKTSINGYTWKLVNILNNVFLCISILIVVFFIIYIFIKVIKYQSLKSGKGKMSVRDYCHFCKELIR</sequence>
<keyword evidence="1" id="KW-1133">Transmembrane helix</keyword>
<evidence type="ECO:0000313" key="2">
    <source>
        <dbReference type="EMBL" id="KMZ85848.1"/>
    </source>
</evidence>
<dbReference type="Pfam" id="PF12420">
    <property type="entry name" value="DUF3671"/>
    <property type="match status" value="1"/>
</dbReference>
<feature type="transmembrane region" description="Helical" evidence="1">
    <location>
        <begin position="14"/>
        <end position="35"/>
    </location>
</feature>
<feature type="transmembrane region" description="Helical" evidence="1">
    <location>
        <begin position="81"/>
        <end position="103"/>
    </location>
</feature>
<organism evidence="2 3">
    <name type="scientific">Plasmodium vivax (strain Brazil I)</name>
    <dbReference type="NCBI Taxonomy" id="1033975"/>
    <lineage>
        <taxon>Eukaryota</taxon>
        <taxon>Sar</taxon>
        <taxon>Alveolata</taxon>
        <taxon>Apicomplexa</taxon>
        <taxon>Aconoidasida</taxon>
        <taxon>Haemosporida</taxon>
        <taxon>Plasmodiidae</taxon>
        <taxon>Plasmodium</taxon>
        <taxon>Plasmodium (Plasmodium)</taxon>
    </lineage>
</organism>
<dbReference type="InterPro" id="IPR022139">
    <property type="entry name" value="Fam-L/Fam-M-like_plasmodium"/>
</dbReference>
<evidence type="ECO:0000256" key="1">
    <source>
        <dbReference type="SAM" id="Phobius"/>
    </source>
</evidence>
<evidence type="ECO:0000313" key="3">
    <source>
        <dbReference type="Proteomes" id="UP000053327"/>
    </source>
</evidence>